<dbReference type="Proteomes" id="UP000184236">
    <property type="component" value="Unassembled WGS sequence"/>
</dbReference>
<dbReference type="NCBIfam" id="TIGR04183">
    <property type="entry name" value="Por_Secre_tail"/>
    <property type="match status" value="1"/>
</dbReference>
<evidence type="ECO:0000256" key="7">
    <source>
        <dbReference type="SAM" id="SignalP"/>
    </source>
</evidence>
<dbReference type="InterPro" id="IPR034058">
    <property type="entry name" value="TagA/B/C/D_pept_dom"/>
</dbReference>
<feature type="active site" description="Charge relay system" evidence="6">
    <location>
        <position position="161"/>
    </location>
</feature>
<name>A0A1M4VN00_9FLAO</name>
<dbReference type="InterPro" id="IPR015500">
    <property type="entry name" value="Peptidase_S8_subtilisin-rel"/>
</dbReference>
<accession>A0A1M4VN00</accession>
<keyword evidence="3 7" id="KW-0732">Signal</keyword>
<dbReference type="InterPro" id="IPR008979">
    <property type="entry name" value="Galactose-bd-like_sf"/>
</dbReference>
<evidence type="ECO:0000256" key="1">
    <source>
        <dbReference type="ARBA" id="ARBA00011073"/>
    </source>
</evidence>
<dbReference type="PROSITE" id="PS00138">
    <property type="entry name" value="SUBTILASE_SER"/>
    <property type="match status" value="1"/>
</dbReference>
<gene>
    <name evidence="10" type="ORF">SAMN05444408_103193</name>
</gene>
<evidence type="ECO:0000259" key="9">
    <source>
        <dbReference type="Pfam" id="PF18962"/>
    </source>
</evidence>
<dbReference type="SUPFAM" id="SSF49785">
    <property type="entry name" value="Galactose-binding domain-like"/>
    <property type="match status" value="1"/>
</dbReference>
<dbReference type="PANTHER" id="PTHR43399">
    <property type="entry name" value="SUBTILISIN-RELATED"/>
    <property type="match status" value="1"/>
</dbReference>
<dbReference type="SUPFAM" id="SSF52743">
    <property type="entry name" value="Subtilisin-like"/>
    <property type="match status" value="1"/>
</dbReference>
<evidence type="ECO:0000256" key="5">
    <source>
        <dbReference type="ARBA" id="ARBA00022825"/>
    </source>
</evidence>
<feature type="active site" description="Charge relay system" evidence="6">
    <location>
        <position position="131"/>
    </location>
</feature>
<dbReference type="InterPro" id="IPR000209">
    <property type="entry name" value="Peptidase_S8/S53_dom"/>
</dbReference>
<dbReference type="RefSeq" id="WP_072883878.1">
    <property type="nucleotide sequence ID" value="NZ_FQVO01000003.1"/>
</dbReference>
<dbReference type="Gene3D" id="2.60.120.380">
    <property type="match status" value="1"/>
</dbReference>
<dbReference type="STRING" id="1302685.SAMN05444408_103193"/>
<dbReference type="AlphaFoldDB" id="A0A1M4VN00"/>
<keyword evidence="2 6" id="KW-0645">Protease</keyword>
<dbReference type="InterPro" id="IPR022398">
    <property type="entry name" value="Peptidase_S8_His-AS"/>
</dbReference>
<evidence type="ECO:0000256" key="6">
    <source>
        <dbReference type="PROSITE-ProRule" id="PRU01240"/>
    </source>
</evidence>
<proteinExistence type="inferred from homology"/>
<dbReference type="GO" id="GO:0006508">
    <property type="term" value="P:proteolysis"/>
    <property type="evidence" value="ECO:0007669"/>
    <property type="project" value="UniProtKB-KW"/>
</dbReference>
<dbReference type="EMBL" id="FQVO01000003">
    <property type="protein sequence ID" value="SHE70288.1"/>
    <property type="molecule type" value="Genomic_DNA"/>
</dbReference>
<keyword evidence="11" id="KW-1185">Reference proteome</keyword>
<protein>
    <submittedName>
        <fullName evidence="10">Por secretion system C-terminal sorting domain-containing protein</fullName>
    </submittedName>
</protein>
<dbReference type="InterPro" id="IPR036852">
    <property type="entry name" value="Peptidase_S8/S53_dom_sf"/>
</dbReference>
<evidence type="ECO:0000259" key="8">
    <source>
        <dbReference type="Pfam" id="PF00082"/>
    </source>
</evidence>
<feature type="domain" description="Secretion system C-terminal sorting" evidence="9">
    <location>
        <begin position="570"/>
        <end position="631"/>
    </location>
</feature>
<reference evidence="11" key="1">
    <citation type="submission" date="2016-11" db="EMBL/GenBank/DDBJ databases">
        <authorList>
            <person name="Varghese N."/>
            <person name="Submissions S."/>
        </authorList>
    </citation>
    <scope>NUCLEOTIDE SEQUENCE [LARGE SCALE GENOMIC DNA]</scope>
    <source>
        <strain evidence="11">DSM 26898</strain>
    </source>
</reference>
<dbReference type="Gene3D" id="3.40.50.200">
    <property type="entry name" value="Peptidase S8/S53 domain"/>
    <property type="match status" value="1"/>
</dbReference>
<dbReference type="OrthoDB" id="9792152at2"/>
<comment type="similarity">
    <text evidence="1 6">Belongs to the peptidase S8 family.</text>
</comment>
<dbReference type="PROSITE" id="PS00137">
    <property type="entry name" value="SUBTILASE_HIS"/>
    <property type="match status" value="1"/>
</dbReference>
<dbReference type="Pfam" id="PF00082">
    <property type="entry name" value="Peptidase_S8"/>
    <property type="match status" value="1"/>
</dbReference>
<dbReference type="GO" id="GO:0004252">
    <property type="term" value="F:serine-type endopeptidase activity"/>
    <property type="evidence" value="ECO:0007669"/>
    <property type="project" value="UniProtKB-UniRule"/>
</dbReference>
<feature type="signal peptide" evidence="7">
    <location>
        <begin position="1"/>
        <end position="22"/>
    </location>
</feature>
<keyword evidence="4 6" id="KW-0378">Hydrolase</keyword>
<organism evidence="10 11">
    <name type="scientific">Chryseobacterium takakiae</name>
    <dbReference type="NCBI Taxonomy" id="1302685"/>
    <lineage>
        <taxon>Bacteria</taxon>
        <taxon>Pseudomonadati</taxon>
        <taxon>Bacteroidota</taxon>
        <taxon>Flavobacteriia</taxon>
        <taxon>Flavobacteriales</taxon>
        <taxon>Weeksellaceae</taxon>
        <taxon>Chryseobacterium group</taxon>
        <taxon>Chryseobacterium</taxon>
    </lineage>
</organism>
<evidence type="ECO:0000256" key="4">
    <source>
        <dbReference type="ARBA" id="ARBA00022801"/>
    </source>
</evidence>
<dbReference type="PANTHER" id="PTHR43399:SF4">
    <property type="entry name" value="CELL WALL-ASSOCIATED PROTEASE"/>
    <property type="match status" value="1"/>
</dbReference>
<dbReference type="Pfam" id="PF18962">
    <property type="entry name" value="Por_Secre_tail"/>
    <property type="match status" value="1"/>
</dbReference>
<feature type="chain" id="PRO_5012431710" evidence="7">
    <location>
        <begin position="23"/>
        <end position="638"/>
    </location>
</feature>
<keyword evidence="5 6" id="KW-0720">Serine protease</keyword>
<dbReference type="InterPro" id="IPR023828">
    <property type="entry name" value="Peptidase_S8_Ser-AS"/>
</dbReference>
<dbReference type="InterPro" id="IPR051048">
    <property type="entry name" value="Peptidase_S8/S53_subtilisin"/>
</dbReference>
<evidence type="ECO:0000256" key="2">
    <source>
        <dbReference type="ARBA" id="ARBA00022670"/>
    </source>
</evidence>
<dbReference type="PRINTS" id="PR00723">
    <property type="entry name" value="SUBTILISIN"/>
</dbReference>
<feature type="active site" description="Charge relay system" evidence="6">
    <location>
        <position position="347"/>
    </location>
</feature>
<dbReference type="InterPro" id="IPR026444">
    <property type="entry name" value="Secre_tail"/>
</dbReference>
<feature type="domain" description="Peptidase S8/S53" evidence="8">
    <location>
        <begin position="155"/>
        <end position="401"/>
    </location>
</feature>
<evidence type="ECO:0000313" key="10">
    <source>
        <dbReference type="EMBL" id="SHE70288.1"/>
    </source>
</evidence>
<evidence type="ECO:0000313" key="11">
    <source>
        <dbReference type="Proteomes" id="UP000184236"/>
    </source>
</evidence>
<sequence>MKSRKLLFACVFSTASFFLVHAQSTEEREKIATYSNKEANVLLEKKIKEEKSQRDLRLSRYLSQNPGVSKKISLPNNGIKELIDVLPNGEFIYAQTDNAGAATTARATRLYSGGSLGLNIQGQNMIAAVWDEGSARATHQEFMVGGNSKLINMDGSSVSYHGTHVTGTICAQGIVPEVRGIAFNASVRNYDWNNDIDEMLSEASGGLLTSNHSYGMGPLSSLWFFGAYDSRARAFDEICFNNPYYLPVVSAGNSRNATTAPGSTQLGLKGGYDMIFGHGNAKNVMTVAAVGQVTNYVDAGSIIMSTFSSYGPSDDGRIKPDISMKGVNVRSTLHTSDTSIGIESGTSMASPGVTGVVLLLQQYYNQLYSSYMKSATVKGLILHTADEAGAWPGPDYEYGWGLINAEKAAIAIRDKNSTTSTKSVIEELSLNNGGTYTKSITASGTGPLKVSISWTDPQSTLINTNTVDPTTKYLVNDLDIKITKDGVTYYPWKMQGMSAPSDVATNNGTNNADNFERIDINNPSGTYTITVTHKGSLVNGSQNFSLIATAPALSTLGTGEIKEGEKVNFYPNPAKDYIYINEKENNIMVTIHDISGKIVSRSALVNNKLNISSLTTGNYIVTYSTKSGTKKSFKFIKE</sequence>
<dbReference type="CDD" id="cd04842">
    <property type="entry name" value="Peptidases_S8_Kp43_protease"/>
    <property type="match status" value="1"/>
</dbReference>
<evidence type="ECO:0000256" key="3">
    <source>
        <dbReference type="ARBA" id="ARBA00022729"/>
    </source>
</evidence>
<dbReference type="PROSITE" id="PS51892">
    <property type="entry name" value="SUBTILASE"/>
    <property type="match status" value="1"/>
</dbReference>